<dbReference type="Gene3D" id="2.60.40.10">
    <property type="entry name" value="Immunoglobulins"/>
    <property type="match status" value="23"/>
</dbReference>
<dbReference type="GO" id="GO:0003341">
    <property type="term" value="P:cilium movement"/>
    <property type="evidence" value="ECO:0007669"/>
    <property type="project" value="TreeGrafter"/>
</dbReference>
<reference evidence="9" key="1">
    <citation type="submission" date="2022-11" db="EMBL/GenBank/DDBJ databases">
        <authorList>
            <person name="Morgan W.R."/>
            <person name="Tartar A."/>
        </authorList>
    </citation>
    <scope>NUCLEOTIDE SEQUENCE</scope>
    <source>
        <strain evidence="9">ARSEF 373</strain>
    </source>
</reference>
<dbReference type="Gene3D" id="3.40.50.300">
    <property type="entry name" value="P-loop containing nucleotide triphosphate hydrolases"/>
    <property type="match status" value="1"/>
</dbReference>
<dbReference type="GO" id="GO:1904158">
    <property type="term" value="P:axonemal central apparatus assembly"/>
    <property type="evidence" value="ECO:0007669"/>
    <property type="project" value="TreeGrafter"/>
</dbReference>
<dbReference type="Pfam" id="PF24816">
    <property type="entry name" value="Ig_CFAP65__9th"/>
    <property type="match status" value="1"/>
</dbReference>
<evidence type="ECO:0000256" key="7">
    <source>
        <dbReference type="SAM" id="MobiDB-lite"/>
    </source>
</evidence>
<feature type="domain" description="MSP" evidence="8">
    <location>
        <begin position="2676"/>
        <end position="2787"/>
    </location>
</feature>
<dbReference type="PANTHER" id="PTHR23053">
    <property type="entry name" value="DLEC1 DELETED IN LUNG AND ESOPHAGEAL CANCER 1"/>
    <property type="match status" value="1"/>
</dbReference>
<dbReference type="Pfam" id="PF25249">
    <property type="entry name" value="Ig_CFAP65_7th"/>
    <property type="match status" value="1"/>
</dbReference>
<evidence type="ECO:0000259" key="8">
    <source>
        <dbReference type="PROSITE" id="PS50202"/>
    </source>
</evidence>
<evidence type="ECO:0000256" key="4">
    <source>
        <dbReference type="ARBA" id="ARBA00022846"/>
    </source>
</evidence>
<comment type="caution">
    <text evidence="9">The sequence shown here is derived from an EMBL/GenBank/DDBJ whole genome shotgun (WGS) entry which is preliminary data.</text>
</comment>
<keyword evidence="5" id="KW-0969">Cilium</keyword>
<dbReference type="EMBL" id="DAKRPA010000295">
    <property type="protein sequence ID" value="DAZ93738.1"/>
    <property type="molecule type" value="Genomic_DNA"/>
</dbReference>
<keyword evidence="3" id="KW-0963">Cytoplasm</keyword>
<feature type="compositionally biased region" description="Low complexity" evidence="7">
    <location>
        <begin position="2169"/>
        <end position="2192"/>
    </location>
</feature>
<feature type="compositionally biased region" description="Low complexity" evidence="7">
    <location>
        <begin position="919"/>
        <end position="950"/>
    </location>
</feature>
<protein>
    <recommendedName>
        <fullName evidence="8">MSP domain-containing protein</fullName>
    </recommendedName>
</protein>
<dbReference type="InterPro" id="IPR000535">
    <property type="entry name" value="MSP_dom"/>
</dbReference>
<feature type="region of interest" description="Disordered" evidence="7">
    <location>
        <begin position="2147"/>
        <end position="2192"/>
    </location>
</feature>
<reference evidence="9" key="2">
    <citation type="journal article" date="2023" name="Microbiol Resour">
        <title>Decontamination and Annotation of the Draft Genome Sequence of the Oomycete Lagenidium giganteum ARSEF 373.</title>
        <authorList>
            <person name="Morgan W.R."/>
            <person name="Tartar A."/>
        </authorList>
    </citation>
    <scope>NUCLEOTIDE SEQUENCE</scope>
    <source>
        <strain evidence="9">ARSEF 373</strain>
    </source>
</reference>
<name>A0AAV2YIS6_9STRA</name>
<feature type="compositionally biased region" description="Low complexity" evidence="7">
    <location>
        <begin position="2419"/>
        <end position="2429"/>
    </location>
</feature>
<dbReference type="InterPro" id="IPR057470">
    <property type="entry name" value="Ig_CFAP65_7th"/>
</dbReference>
<keyword evidence="10" id="KW-1185">Reference proteome</keyword>
<evidence type="ECO:0000313" key="9">
    <source>
        <dbReference type="EMBL" id="DAZ93738.1"/>
    </source>
</evidence>
<feature type="region of interest" description="Disordered" evidence="7">
    <location>
        <begin position="2266"/>
        <end position="2298"/>
    </location>
</feature>
<feature type="region of interest" description="Disordered" evidence="7">
    <location>
        <begin position="1865"/>
        <end position="1902"/>
    </location>
</feature>
<accession>A0AAV2YIS6</accession>
<feature type="compositionally biased region" description="Pro residues" evidence="7">
    <location>
        <begin position="1865"/>
        <end position="1876"/>
    </location>
</feature>
<feature type="region of interest" description="Disordered" evidence="7">
    <location>
        <begin position="2006"/>
        <end position="2029"/>
    </location>
</feature>
<evidence type="ECO:0000256" key="6">
    <source>
        <dbReference type="ARBA" id="ARBA00023273"/>
    </source>
</evidence>
<dbReference type="Pfam" id="PF24507">
    <property type="entry name" value="Ig_CFAP65_4th"/>
    <property type="match status" value="1"/>
</dbReference>
<feature type="compositionally biased region" description="Basic and acidic residues" evidence="7">
    <location>
        <begin position="1877"/>
        <end position="1894"/>
    </location>
</feature>
<dbReference type="InterPro" id="IPR056344">
    <property type="entry name" value="Ig_CFAP65-like_9th"/>
</dbReference>
<dbReference type="InterPro" id="IPR058536">
    <property type="entry name" value="Ig_CFAP65_4th"/>
</dbReference>
<dbReference type="InterPro" id="IPR053879">
    <property type="entry name" value="HYDIN_VesB_CFA65-like_Ig"/>
</dbReference>
<evidence type="ECO:0000256" key="2">
    <source>
        <dbReference type="ARBA" id="ARBA00004496"/>
    </source>
</evidence>
<keyword evidence="4" id="KW-0282">Flagellum</keyword>
<sequence>MDSQHAARLRPSEARHAFAAAKLKASSNQTIRILEFVNAADHTTRTSSTVPNHKPLFEPTPAGVWIDEYTAFDVHTTKLTFRNCDTVARRMKIESPSSPFFRVLPWAAKHPGTVSVDKIDGKVAAGMEIAFVLEFMPHEIKDYAVDLVCVTEREKFLLPVRVRGKYAALDLPDAIDFGVCPVKMPSSRVLKVHNVGSRSGRFAFRTTQGFRIQPESAVLEHGAGTQIELIFTPLALAMNEGELLITDDTGQTCAVQLTGDVRNVEVYLSQPLVEPAATYITLSSRRTIKICNDSEYTLDFCWKAFPDHEHEQIETERLLDELRSMEAAELEELEHEQSAAAASDDTEEQAIQSPFDTRKAVENKYKHLRKAAMEDTMQFVSECFAITPVSGRVWAHSEVDVVACFSPASALLYSSSAYLEIGGQEGRLPLQIRGQGIGPKAKVIYNEFLDFGDVFINDERTRDFTIQNRGEIPADFELIPIPESTAVRFEIHPAQGTLTVNEMCKIEVTIFSYQLGEVFQAVRFKLHGSEDQLCVRVKAVIVPPIFHFDVDQLDFGLVSYSFPQTKIIKLVNASKIAMNYSLRIPEEANYKKKEFELLPVTGRLEAYGEQQVQINFTSFNVKTYDYHLVVGVTGVGSDLLRIPVKAHCLVPEVTIHNTELEFGECFLRYPHKQTLVLENKSTHLDARYEIGEQDDHSKAIAIYGAPQFTGAIRPEQKIELEVFLSCEKLGSIRLPMSVSIAGSTEVPMSVTLTAVGTGPKVLLDQQEISWGNCSCLVDHERILRMTNTSLIPAPYKTFIRSARSKFQVDQKEGTLPPGESLDLVLIANLDDTIVFKDQLYVLVTEGENLVVPLSIKGVGTTMWSQSDLRVIDFGHQMTNKECEWSCTLENKGKRAQVLTWVNKAAPKPKLNDEPRAKKTGTSTMQKSSSSTSSNASTGSKAGSGNNNGATRSGGDNGGNETEEEMAVFSVFPGTIELKPRTACVFVFKGLAIKPGLVSEELVCETKVGKEKGIKIAFVTEIRGNFLNPALQPSASLLSFSYIHHPGAEIARQSQPLSLKNVCELPLSFTLRTQTPFSLDCWEATLQPGEMVEFNVEFYPGFKDDYMCRLLNGKVLVTYVGHPQKDSVDLLGDISFPNLEFENSKIDFGCTLNDTQKSLLINVRNVSKVETNFRWVFIEDEKEAKATATAKKPYIPINQVFDILPIRGRLQPGESEKVEFLYYGHPNRKFKSLVACEVEGGPEYELTLLGEASSLVYKLDKQCIDFGQVLYNKTEDREFAIINTGKVPFPFSIYTDKVSRGRSIEIVPMTGKIGPNDKQRIVVRLRPGIPENFEETLIIEVAHFQPMEFKLYGSGIFASVAMNLPRENHPASVIKGEYPKWKDLKKAARQTLESNALSALVAHSKTLGSSDSKSSIATVPRGLEKINSSASMALSPGKQMTSTKSSMSMSIMPGLRHSSAAAGGPGSIVDDLDVEIEACRMFFADYLLVLDAARNDTSGSNQATQENDDDEAARTSHDRLPEQKTPISSTLSLTKGAASVMTDGSKPSKKRGPDSFAFLLSHFVLDFGNVVVGTHKIRKFSITNIGHVPASFQLDKNLALSRGFQIEPERVVRLPEKQSVEFTVTFQARKSTALGNHHVQLPIVMKNGPPCLVTIRALVTVPDISISMDTLDFGKLQIGTSLCIFTQLTNTSVVAAEWAIKKPMGSARDLPHFRITPQGGTLPPGHKVNVQVEFVPEEGRHYSLKLPIKVSSNTKTRSITCRGDGAELRLSFSPAMVELGPLLPCLMTGDKTIEMRNDSDYPVEVFSLDFDDDYKEEEELLRTLGNYNADELFKLPLRPPGQTLHAYLMEHGVLAPPPVEEVPVEELPPPVHAPEPVAPHHDPPLSAREAADHHHPASPTATVAAHATVQSVAPAPTPVVEQTEIVEPEIPSAVLVDGRKCTDYLVLGPPRCGVSTQARLLSEKEGLPIWTIEDAVQQVIKQQTPLGIRVCQALGVVEPVVAPPIEPSPSALELKRPPSQSTEPVPEAVAAPAPVERDVLAALREVLEDVLLWRLAQPDLAQGSVLDGIRGPFTTFAEGVELCTRVLRRARVVLLTVEDELFDGLQAAISREETMRNLEMELPHVLTTRTEETLLEDEEENQPVAVPVPEFHQPPLTDPHHHAPADSHSHTAASTPRDGDAAAGAAAHAVPAHAPAASAHAPAVPELPVVVENPLIAIMKVQEEQYKQLLASIGIRNGPTYAEYQKSLDDLRAMLLAFIVKNGRRANGDSDAMTAASPGDPETGAHISNQAKHESPSSLATAARELSRSDNFLLEVPINDVGPALSVHNNVFAALEKQVRELEACHLAIPPPIKSQLIRRPTQRFARKPVQRFTIQLYEPPVVPSAAPQDSPRSEHDTEPPAPMTARSTVSIASTATTGAAPVAPAVTPTPTAPAPAPAPVPVVPSTPKLRWVIQPHESVKIIVKFTSSDVGVFDSTLGFEIVGVRREFNLFCRGLCSVPTINSDPRNVFMSRVKGRAEGAFVQKKYVMSKNQFEFGPLIVLPSVTAPQTEEDFAQLGSTKPGGGCAFGSVLNMETFRMSNNSKFPLRIDFGLQDAETTTFAVFPPFLDLPEGETGEVKVWASPPADGLHEAVLLCCMSDNPEPLCFPMTCYGCTPTLALRGPWEQPPSLLTTEAPPASMDPGSTPPPVLDFEQLLLKRQDEKTFFIENTSAVAIAWRINTDNLPADFRLFPTEGMVKPFQKSPVLTVFTATVEAVHKLVVPIDFSDADSALKVSERTRQTALAIHAEAYRIDVCSFENDTAAHDRTANATCNDGSLDFGLVRVGETHTKTFHIRNRGKYNIKYVMSLRSAGAREYFRIEPLEQVLEPDKVATVQVTFSAKHEVTLRDCRDIKCTIIEMISGEPCSEFHVFATVRAVFSLFRLQPNRGINFGPLKYNEPARTKRIEIKNEGEFVFKYRVLAASSHGIAGADAGSGLEELTLDTVLAPTTAKFDQFSITPDCGSIDPGVTAALDVQFQPKGCAVYRQLLRIEISGRNQADTSASDALLYELVGESCFPGINTIDFESIFEEQIVVRSLGQDANTGGRAPTSAPSGGFQGVVFAEREQLFSFGAMVAAANSKGAMERFKISNPTKVATTVHFQVLPSANSSNTGAGASAPAAGNGGGGANGLSDMAFSAQPAVWEIPPLEHRFVNVYFKPTAIMPYNATFVAKVDDSPESDTTGSVLQFELRGEGTMPCVSILEPTQRDAGGALVMNFGRVRLSKSKDMTLVLRNDGILSATVLFTMQANPNFVFAPGNGSVVVAPKATENLTVQFRPQKIHEPEPTTAVVKLSVQNNMFEETTIRLSGAGYREDLTFEDLPQGLDDELHFDDVVLSATPPAPDDSGAGSRNSVKVFSVCNQTGDMIRFAWPKLPPFTFMPSVGHLRPRSFKLITATFTPPEDKPAVFAAHKVAVTAQRIALKDTTSAPGEWDESVQTVSYGDLREAVAPATEPAHDLVGTASTVTLSCFAAADVPAVECDCSTIHFKHTFMLQVCSHRVSVKNKSKIQLQYRWRWERAVDIDHDGAFLTHQAYGGANGTQPNAEDECPFEMTPMSGTISADDAQVFVVKFAPVEVDDYQYTLILEAVATSPTALTGGNEPCTWRVDVQGSSLRPACHFDLERSDYPQRRAPHLAGPNGELGPLDPSVKVVEMESLGVRVRNTRRFYVINPTNVSYEFLWMPEGDVNANFRCATPKGLMLAGKRCEMIFEFTPQQLELQEMFWRFKIPHFDVNQLFLFVGTTTEPRVSLDRGSVNFNTLLIGTKAAQSVSLINQEHIPFNFVFDKASLEFAGEAPALLVHPLSGVVPPNSRSTIEIEFIPTEEKTYNFNLNCIVKRKPTRLSLNVKGEGYSIRDALTIMSEDQAELRTLALGITNVLDFGAVRVNEEVQRVVVIHNSGKFNFDFNWSTGIKLMPALSIEPIAGSVKKNDKVACRLLFAPTKQTSLEGFQVACTVAGSKVYQFSLHGTAVPPSLQFSFTAFDFGACFVAELDALPLRETATLTIFNMDPDAAIDLDCVFEKKAHLRVDCPPTVVGPRESVHIPIVFTPRLETTYTEILPFVINGSSTVSVTIRGEGIAPKVELLNISMQQVSFGSIQIGQVVSRVVRLINRTKRKTTIELYDTSMPGVPSLEMLGISIFPQRELTLKSKETVDVEFKFSSAQRVAAFQKEVFMRIAGSSKRLLTLSGSCLGMEVQMEADTITFGAVCLGSQLVRKMRLQNRGDMAAKFQWNTREFSPDFAISPAEGVVAPNHHKTLEITFKPSATNPDIRYDRLACAIEGAESLFLTLVGSCVNQAASSISEINFESRVREETSKEIVIENKTNAPWNLFPVVQGEHWYCQENVAVPAEGKTAFNIMYCPLTMTKQSEDDEARPDLHRGSIFFAIPDGSALLYNVVGKAFAPASSGTLTLSASAKKALPISIPIKNWLKAPQTFTVAIEKPADKESLQIQGPTSMTLYGGATRNYNLKFFSYTEGSATARVRFTNPDNGEYLFYDLAVTVAEAAEVETLHFEAPVRQSLKKVITIENPFGPERSISFVDSANWWKCSSPAIRVRELNAISGRPEGSYEVEYRPILHRKGSTDEQLTISFAELGDYKYRLVLTTQAAGTERILQFKAPLGGSQTQTFAFTTYCDKLSDLACSVQASTFFSVPPVCKVEGTTDWDGKAHSVAIKFEPEALGEARDTLTLSSDVAGEYKCALVGVAVPPLPQGPFVFTSSKDIEFKNVFSTAKEFEVVVDNPKFLVAAKTLAIPPKSAKTISVRIDWGGGSAPTGKGAAANAPPSGATGFTGKLYVSCPSIKDLPPWVYYLEASPAAT</sequence>
<feature type="region of interest" description="Disordered" evidence="7">
    <location>
        <begin position="1496"/>
        <end position="1549"/>
    </location>
</feature>
<comment type="subcellular location">
    <subcellularLocation>
        <location evidence="1">Cell projection</location>
        <location evidence="1">Cilium</location>
        <location evidence="1">Flagellum</location>
    </subcellularLocation>
    <subcellularLocation>
        <location evidence="2">Cytoplasm</location>
    </subcellularLocation>
</comment>
<feature type="region of interest" description="Disordered" evidence="7">
    <location>
        <begin position="902"/>
        <end position="960"/>
    </location>
</feature>
<dbReference type="PANTHER" id="PTHR23053:SF0">
    <property type="entry name" value="HYDROCEPHALUS-INDUCING PROTEIN HOMOLOG"/>
    <property type="match status" value="1"/>
</dbReference>
<feature type="compositionally biased region" description="Basic and acidic residues" evidence="7">
    <location>
        <begin position="1511"/>
        <end position="1521"/>
    </location>
</feature>
<gene>
    <name evidence="9" type="ORF">N0F65_007364</name>
</gene>
<proteinExistence type="predicted"/>
<feature type="compositionally biased region" description="Basic and acidic residues" evidence="7">
    <location>
        <begin position="2157"/>
        <end position="2168"/>
    </location>
</feature>
<organism evidence="9 10">
    <name type="scientific">Lagenidium giganteum</name>
    <dbReference type="NCBI Taxonomy" id="4803"/>
    <lineage>
        <taxon>Eukaryota</taxon>
        <taxon>Sar</taxon>
        <taxon>Stramenopiles</taxon>
        <taxon>Oomycota</taxon>
        <taxon>Peronosporomycetes</taxon>
        <taxon>Pythiales</taxon>
        <taxon>Pythiaceae</taxon>
    </lineage>
</organism>
<evidence type="ECO:0000256" key="3">
    <source>
        <dbReference type="ARBA" id="ARBA00022490"/>
    </source>
</evidence>
<dbReference type="Pfam" id="PF22544">
    <property type="entry name" value="HYDIN_VesB_CFA65-like_Ig"/>
    <property type="match status" value="6"/>
</dbReference>
<evidence type="ECO:0000256" key="1">
    <source>
        <dbReference type="ARBA" id="ARBA00004230"/>
    </source>
</evidence>
<dbReference type="InterPro" id="IPR027417">
    <property type="entry name" value="P-loop_NTPase"/>
</dbReference>
<feature type="region of interest" description="Disordered" evidence="7">
    <location>
        <begin position="2380"/>
        <end position="2407"/>
    </location>
</feature>
<feature type="region of interest" description="Disordered" evidence="7">
    <location>
        <begin position="336"/>
        <end position="355"/>
    </location>
</feature>
<dbReference type="InterPro" id="IPR033305">
    <property type="entry name" value="Hydin-like"/>
</dbReference>
<dbReference type="GO" id="GO:0005930">
    <property type="term" value="C:axoneme"/>
    <property type="evidence" value="ECO:0007669"/>
    <property type="project" value="TreeGrafter"/>
</dbReference>
<dbReference type="Proteomes" id="UP001146120">
    <property type="component" value="Unassembled WGS sequence"/>
</dbReference>
<dbReference type="InterPro" id="IPR013783">
    <property type="entry name" value="Ig-like_fold"/>
</dbReference>
<feature type="region of interest" description="Disordered" evidence="7">
    <location>
        <begin position="2419"/>
        <end position="2438"/>
    </location>
</feature>
<dbReference type="PROSITE" id="PS50202">
    <property type="entry name" value="MSP"/>
    <property type="match status" value="1"/>
</dbReference>
<evidence type="ECO:0000256" key="5">
    <source>
        <dbReference type="ARBA" id="ARBA00023069"/>
    </source>
</evidence>
<dbReference type="NCBIfam" id="NF012200">
    <property type="entry name" value="choice_anch_D"/>
    <property type="match status" value="1"/>
</dbReference>
<keyword evidence="6" id="KW-0966">Cell projection</keyword>
<dbReference type="GO" id="GO:0031514">
    <property type="term" value="C:motile cilium"/>
    <property type="evidence" value="ECO:0007669"/>
    <property type="project" value="UniProtKB-SubCell"/>
</dbReference>
<feature type="compositionally biased region" description="Polar residues" evidence="7">
    <location>
        <begin position="2285"/>
        <end position="2298"/>
    </location>
</feature>
<evidence type="ECO:0000313" key="10">
    <source>
        <dbReference type="Proteomes" id="UP001146120"/>
    </source>
</evidence>